<reference evidence="3 4" key="1">
    <citation type="submission" date="2014-04" db="EMBL/GenBank/DDBJ databases">
        <authorList>
            <consortium name="DOE Joint Genome Institute"/>
            <person name="Kuo A."/>
            <person name="Ruytinx J."/>
            <person name="Rineau F."/>
            <person name="Colpaert J."/>
            <person name="Kohler A."/>
            <person name="Nagy L.G."/>
            <person name="Floudas D."/>
            <person name="Copeland A."/>
            <person name="Barry K.W."/>
            <person name="Cichocki N."/>
            <person name="Veneault-Fourrey C."/>
            <person name="LaButti K."/>
            <person name="Lindquist E.A."/>
            <person name="Lipzen A."/>
            <person name="Lundell T."/>
            <person name="Morin E."/>
            <person name="Murat C."/>
            <person name="Sun H."/>
            <person name="Tunlid A."/>
            <person name="Henrissat B."/>
            <person name="Grigoriev I.V."/>
            <person name="Hibbett D.S."/>
            <person name="Martin F."/>
            <person name="Nordberg H.P."/>
            <person name="Cantor M.N."/>
            <person name="Hua S.X."/>
        </authorList>
    </citation>
    <scope>NUCLEOTIDE SEQUENCE [LARGE SCALE GENOMIC DNA]</scope>
    <source>
        <strain evidence="3 4">UH-Slu-Lm8-n1</strain>
    </source>
</reference>
<dbReference type="Pfam" id="PF00069">
    <property type="entry name" value="Pkinase"/>
    <property type="match status" value="1"/>
</dbReference>
<dbReference type="OrthoDB" id="3203292at2759"/>
<dbReference type="PROSITE" id="PS00108">
    <property type="entry name" value="PROTEIN_KINASE_ST"/>
    <property type="match status" value="1"/>
</dbReference>
<dbReference type="EC" id="2.7.11.1" evidence="1"/>
<feature type="domain" description="Protein kinase" evidence="2">
    <location>
        <begin position="1"/>
        <end position="103"/>
    </location>
</feature>
<dbReference type="InterPro" id="IPR008271">
    <property type="entry name" value="Ser/Thr_kinase_AS"/>
</dbReference>
<dbReference type="InParanoid" id="A0A0D0ALA2"/>
<dbReference type="PANTHER" id="PTHR11909">
    <property type="entry name" value="CASEIN KINASE-RELATED"/>
    <property type="match status" value="1"/>
</dbReference>
<dbReference type="InterPro" id="IPR000719">
    <property type="entry name" value="Prot_kinase_dom"/>
</dbReference>
<accession>A0A0D0ALA2</accession>
<dbReference type="InterPro" id="IPR050235">
    <property type="entry name" value="CK1_Ser-Thr_kinase"/>
</dbReference>
<keyword evidence="4" id="KW-1185">Reference proteome</keyword>
<dbReference type="STRING" id="930992.A0A0D0ALA2"/>
<dbReference type="HOGENOM" id="CLU_185712_0_0_1"/>
<dbReference type="EMBL" id="KN836142">
    <property type="protein sequence ID" value="KIK32703.1"/>
    <property type="molecule type" value="Genomic_DNA"/>
</dbReference>
<evidence type="ECO:0000313" key="3">
    <source>
        <dbReference type="EMBL" id="KIK32703.1"/>
    </source>
</evidence>
<dbReference type="PROSITE" id="PS50011">
    <property type="entry name" value="PROTEIN_KINASE_DOM"/>
    <property type="match status" value="1"/>
</dbReference>
<proteinExistence type="predicted"/>
<dbReference type="SUPFAM" id="SSF56112">
    <property type="entry name" value="Protein kinase-like (PK-like)"/>
    <property type="match status" value="1"/>
</dbReference>
<dbReference type="Proteomes" id="UP000054485">
    <property type="component" value="Unassembled WGS sequence"/>
</dbReference>
<dbReference type="AlphaFoldDB" id="A0A0D0ALA2"/>
<evidence type="ECO:0000313" key="4">
    <source>
        <dbReference type="Proteomes" id="UP000054485"/>
    </source>
</evidence>
<protein>
    <recommendedName>
        <fullName evidence="1">non-specific serine/threonine protein kinase</fullName>
        <ecNumber evidence="1">2.7.11.1</ecNumber>
    </recommendedName>
</protein>
<sequence>MGHLLCSREYDILKQLKGGVGIPHALWFGRESTYHALVLDLLGPSLHDLFLAHNQKFTLHTVVNLAEQLLSCLEYIHSHNYVHGDIKPQNVTMGLHDLRLVMP</sequence>
<evidence type="ECO:0000259" key="2">
    <source>
        <dbReference type="PROSITE" id="PS50011"/>
    </source>
</evidence>
<dbReference type="GO" id="GO:0005524">
    <property type="term" value="F:ATP binding"/>
    <property type="evidence" value="ECO:0007669"/>
    <property type="project" value="InterPro"/>
</dbReference>
<evidence type="ECO:0000256" key="1">
    <source>
        <dbReference type="ARBA" id="ARBA00012513"/>
    </source>
</evidence>
<dbReference type="Gene3D" id="1.10.510.10">
    <property type="entry name" value="Transferase(Phosphotransferase) domain 1"/>
    <property type="match status" value="1"/>
</dbReference>
<name>A0A0D0ALA2_9AGAM</name>
<dbReference type="GO" id="GO:0004674">
    <property type="term" value="F:protein serine/threonine kinase activity"/>
    <property type="evidence" value="ECO:0007669"/>
    <property type="project" value="UniProtKB-EC"/>
</dbReference>
<dbReference type="InterPro" id="IPR011009">
    <property type="entry name" value="Kinase-like_dom_sf"/>
</dbReference>
<gene>
    <name evidence="3" type="ORF">CY34DRAFT_27175</name>
</gene>
<organism evidence="3 4">
    <name type="scientific">Suillus luteus UH-Slu-Lm8-n1</name>
    <dbReference type="NCBI Taxonomy" id="930992"/>
    <lineage>
        <taxon>Eukaryota</taxon>
        <taxon>Fungi</taxon>
        <taxon>Dikarya</taxon>
        <taxon>Basidiomycota</taxon>
        <taxon>Agaricomycotina</taxon>
        <taxon>Agaricomycetes</taxon>
        <taxon>Agaricomycetidae</taxon>
        <taxon>Boletales</taxon>
        <taxon>Suillineae</taxon>
        <taxon>Suillaceae</taxon>
        <taxon>Suillus</taxon>
    </lineage>
</organism>
<reference evidence="4" key="2">
    <citation type="submission" date="2015-01" db="EMBL/GenBank/DDBJ databases">
        <title>Evolutionary Origins and Diversification of the Mycorrhizal Mutualists.</title>
        <authorList>
            <consortium name="DOE Joint Genome Institute"/>
            <consortium name="Mycorrhizal Genomics Consortium"/>
            <person name="Kohler A."/>
            <person name="Kuo A."/>
            <person name="Nagy L.G."/>
            <person name="Floudas D."/>
            <person name="Copeland A."/>
            <person name="Barry K.W."/>
            <person name="Cichocki N."/>
            <person name="Veneault-Fourrey C."/>
            <person name="LaButti K."/>
            <person name="Lindquist E.A."/>
            <person name="Lipzen A."/>
            <person name="Lundell T."/>
            <person name="Morin E."/>
            <person name="Murat C."/>
            <person name="Riley R."/>
            <person name="Ohm R."/>
            <person name="Sun H."/>
            <person name="Tunlid A."/>
            <person name="Henrissat B."/>
            <person name="Grigoriev I.V."/>
            <person name="Hibbett D.S."/>
            <person name="Martin F."/>
        </authorList>
    </citation>
    <scope>NUCLEOTIDE SEQUENCE [LARGE SCALE GENOMIC DNA]</scope>
    <source>
        <strain evidence="4">UH-Slu-Lm8-n1</strain>
    </source>
</reference>